<dbReference type="SUPFAM" id="SSF54427">
    <property type="entry name" value="NTF2-like"/>
    <property type="match status" value="1"/>
</dbReference>
<evidence type="ECO:0000313" key="2">
    <source>
        <dbReference type="EMBL" id="WEK33887.1"/>
    </source>
</evidence>
<gene>
    <name evidence="2" type="ORF">P0Y53_15465</name>
</gene>
<dbReference type="Proteomes" id="UP001220610">
    <property type="component" value="Chromosome"/>
</dbReference>
<dbReference type="Pfam" id="PF12680">
    <property type="entry name" value="SnoaL_2"/>
    <property type="match status" value="1"/>
</dbReference>
<evidence type="ECO:0000313" key="3">
    <source>
        <dbReference type="Proteomes" id="UP001220610"/>
    </source>
</evidence>
<dbReference type="AlphaFoldDB" id="A0AAJ5WQH2"/>
<organism evidence="2 3">
    <name type="scientific">Candidatus Pseudobacter hemicellulosilyticus</name>
    <dbReference type="NCBI Taxonomy" id="3121375"/>
    <lineage>
        <taxon>Bacteria</taxon>
        <taxon>Pseudomonadati</taxon>
        <taxon>Bacteroidota</taxon>
        <taxon>Chitinophagia</taxon>
        <taxon>Chitinophagales</taxon>
        <taxon>Chitinophagaceae</taxon>
        <taxon>Pseudobacter</taxon>
    </lineage>
</organism>
<accession>A0AAJ5WQH2</accession>
<dbReference type="Gene3D" id="3.10.450.50">
    <property type="match status" value="1"/>
</dbReference>
<feature type="domain" description="SnoaL-like" evidence="1">
    <location>
        <begin position="11"/>
        <end position="107"/>
    </location>
</feature>
<reference evidence="2" key="1">
    <citation type="submission" date="2023-03" db="EMBL/GenBank/DDBJ databases">
        <title>Andean soil-derived lignocellulolytic bacterial consortium as a source of novel taxa and putative plastic-active enzymes.</title>
        <authorList>
            <person name="Diaz-Garcia L."/>
            <person name="Chuvochina M."/>
            <person name="Feuerriegel G."/>
            <person name="Bunk B."/>
            <person name="Sproer C."/>
            <person name="Streit W.R."/>
            <person name="Rodriguez L.M."/>
            <person name="Overmann J."/>
            <person name="Jimenez D.J."/>
        </authorList>
    </citation>
    <scope>NUCLEOTIDE SEQUENCE</scope>
    <source>
        <strain evidence="2">MAG 7</strain>
    </source>
</reference>
<name>A0AAJ5WQH2_9BACT</name>
<dbReference type="InterPro" id="IPR032710">
    <property type="entry name" value="NTF2-like_dom_sf"/>
</dbReference>
<sequence>MKLTNKAILEKANAAVTAGDNEEFLAFCTEDTEWNFVGEHVLRGKEAVREYMRKAYVEPPVFRVETLIEEGEFLTAVGQISLKNEAGKMIDYAYCDVWRFREGKMAELKAFVIETGSK</sequence>
<protein>
    <submittedName>
        <fullName evidence="2">Nuclear transport factor 2 family protein</fullName>
    </submittedName>
</protein>
<proteinExistence type="predicted"/>
<dbReference type="EMBL" id="CP119311">
    <property type="protein sequence ID" value="WEK33887.1"/>
    <property type="molecule type" value="Genomic_DNA"/>
</dbReference>
<evidence type="ECO:0000259" key="1">
    <source>
        <dbReference type="Pfam" id="PF12680"/>
    </source>
</evidence>
<dbReference type="InterPro" id="IPR037401">
    <property type="entry name" value="SnoaL-like"/>
</dbReference>